<comment type="similarity">
    <text evidence="2">Belongs to the membrane fusion protein (MFP) (TC 8.A.1) family.</text>
</comment>
<dbReference type="Gene3D" id="2.40.30.170">
    <property type="match status" value="1"/>
</dbReference>
<feature type="domain" description="Multidrug resistance protein MdtA-like barrel-sandwich hybrid" evidence="7">
    <location>
        <begin position="71"/>
        <end position="226"/>
    </location>
</feature>
<sequence>MTTTTKQRVRRALKPWWAKLILVAALAGAGWTGYRQFNPPPPPPPPPSGEATVADITQVVQAAGVLQPRLKVDVGAQVSGQVKKIHVQLGQQVKQGDLLVSLDPELARSDVAQAEATLAQQRALIDSRNVDLATLRKELARQRRLMAGDATTGVDLERAEAEVAKLEAELRGAAATAQRLEAELAKGKLRLSYTSITAPMDGTVVNLPVQEGQTVIAVQITPVMVTLANMDEITVRARVPEADIASIQVGQVARFITLSGEAQRYEGKVRVIQPVPERAGNAVFYNVLFEVDNKARKLLSDMTVQVSIETGKASKALTIPMVALGERGEDGRFDITVLDAKNEQKRRQIKTGLQDGARVQVLDGLKAGEKVLLAPPSAADAASAAASSASAASK</sequence>
<dbReference type="Proteomes" id="UP001495147">
    <property type="component" value="Unassembled WGS sequence"/>
</dbReference>
<evidence type="ECO:0000256" key="3">
    <source>
        <dbReference type="ARBA" id="ARBA00022448"/>
    </source>
</evidence>
<proteinExistence type="inferred from homology"/>
<keyword evidence="11" id="KW-1185">Reference proteome</keyword>
<dbReference type="SUPFAM" id="SSF111369">
    <property type="entry name" value="HlyD-like secretion proteins"/>
    <property type="match status" value="1"/>
</dbReference>
<evidence type="ECO:0000256" key="5">
    <source>
        <dbReference type="SAM" id="Coils"/>
    </source>
</evidence>
<keyword evidence="6" id="KW-0812">Transmembrane</keyword>
<comment type="caution">
    <text evidence="10">The sequence shown here is derived from an EMBL/GenBank/DDBJ whole genome shotgun (WGS) entry which is preliminary data.</text>
</comment>
<feature type="domain" description="Multidrug resistance protein MdtA-like C-terminal permuted SH3" evidence="9">
    <location>
        <begin position="316"/>
        <end position="372"/>
    </location>
</feature>
<name>A0ABV0G3G2_9BURK</name>
<gene>
    <name evidence="10" type="ORF">ABDJ85_12225</name>
</gene>
<evidence type="ECO:0000256" key="6">
    <source>
        <dbReference type="SAM" id="Phobius"/>
    </source>
</evidence>
<dbReference type="InterPro" id="IPR058625">
    <property type="entry name" value="MdtA-like_BSH"/>
</dbReference>
<evidence type="ECO:0000256" key="2">
    <source>
        <dbReference type="ARBA" id="ARBA00009477"/>
    </source>
</evidence>
<keyword evidence="3" id="KW-0813">Transport</keyword>
<dbReference type="PANTHER" id="PTHR30469:SF33">
    <property type="entry name" value="SLR1207 PROTEIN"/>
    <property type="match status" value="1"/>
</dbReference>
<evidence type="ECO:0000256" key="1">
    <source>
        <dbReference type="ARBA" id="ARBA00004236"/>
    </source>
</evidence>
<dbReference type="Pfam" id="PF25967">
    <property type="entry name" value="RND-MFP_C"/>
    <property type="match status" value="1"/>
</dbReference>
<feature type="coiled-coil region" evidence="5">
    <location>
        <begin position="156"/>
        <end position="183"/>
    </location>
</feature>
<protein>
    <submittedName>
        <fullName evidence="10">Efflux RND transporter periplasmic adaptor subunit</fullName>
    </submittedName>
</protein>
<dbReference type="InterPro" id="IPR058627">
    <property type="entry name" value="MdtA-like_C"/>
</dbReference>
<dbReference type="Gene3D" id="2.40.50.100">
    <property type="match status" value="1"/>
</dbReference>
<dbReference type="Pfam" id="PF25944">
    <property type="entry name" value="Beta-barrel_RND"/>
    <property type="match status" value="1"/>
</dbReference>
<keyword evidence="6" id="KW-0472">Membrane</keyword>
<evidence type="ECO:0000313" key="10">
    <source>
        <dbReference type="EMBL" id="MEO3692240.1"/>
    </source>
</evidence>
<dbReference type="NCBIfam" id="TIGR01730">
    <property type="entry name" value="RND_mfp"/>
    <property type="match status" value="1"/>
</dbReference>
<evidence type="ECO:0000259" key="8">
    <source>
        <dbReference type="Pfam" id="PF25944"/>
    </source>
</evidence>
<evidence type="ECO:0000256" key="4">
    <source>
        <dbReference type="ARBA" id="ARBA00023054"/>
    </source>
</evidence>
<keyword evidence="4 5" id="KW-0175">Coiled coil</keyword>
<accession>A0ABV0G3G2</accession>
<dbReference type="InterPro" id="IPR006143">
    <property type="entry name" value="RND_pump_MFP"/>
</dbReference>
<dbReference type="RefSeq" id="WP_347705062.1">
    <property type="nucleotide sequence ID" value="NZ_JBDPZD010000003.1"/>
</dbReference>
<feature type="domain" description="Multidrug resistance protein MdtA-like beta-barrel" evidence="8">
    <location>
        <begin position="233"/>
        <end position="311"/>
    </location>
</feature>
<organism evidence="10 11">
    <name type="scientific">Roseateles paludis</name>
    <dbReference type="NCBI Taxonomy" id="3145238"/>
    <lineage>
        <taxon>Bacteria</taxon>
        <taxon>Pseudomonadati</taxon>
        <taxon>Pseudomonadota</taxon>
        <taxon>Betaproteobacteria</taxon>
        <taxon>Burkholderiales</taxon>
        <taxon>Sphaerotilaceae</taxon>
        <taxon>Roseateles</taxon>
    </lineage>
</organism>
<dbReference type="InterPro" id="IPR030190">
    <property type="entry name" value="MacA_alpha-hairpin_sf"/>
</dbReference>
<keyword evidence="6" id="KW-1133">Transmembrane helix</keyword>
<dbReference type="Gene3D" id="6.10.140.1990">
    <property type="match status" value="1"/>
</dbReference>
<evidence type="ECO:0000259" key="7">
    <source>
        <dbReference type="Pfam" id="PF25917"/>
    </source>
</evidence>
<dbReference type="InterPro" id="IPR058626">
    <property type="entry name" value="MdtA-like_b-barrel"/>
</dbReference>
<dbReference type="PANTHER" id="PTHR30469">
    <property type="entry name" value="MULTIDRUG RESISTANCE PROTEIN MDTA"/>
    <property type="match status" value="1"/>
</dbReference>
<evidence type="ECO:0000313" key="11">
    <source>
        <dbReference type="Proteomes" id="UP001495147"/>
    </source>
</evidence>
<comment type="subcellular location">
    <subcellularLocation>
        <location evidence="1">Cell membrane</location>
    </subcellularLocation>
</comment>
<feature type="transmembrane region" description="Helical" evidence="6">
    <location>
        <begin position="16"/>
        <end position="34"/>
    </location>
</feature>
<dbReference type="Pfam" id="PF25917">
    <property type="entry name" value="BSH_RND"/>
    <property type="match status" value="1"/>
</dbReference>
<reference evidence="10 11" key="1">
    <citation type="submission" date="2024-05" db="EMBL/GenBank/DDBJ databases">
        <title>Roseateles sp. DJS-2-20 16S ribosomal RNA gene Genome sequencing and assembly.</title>
        <authorList>
            <person name="Woo H."/>
        </authorList>
    </citation>
    <scope>NUCLEOTIDE SEQUENCE [LARGE SCALE GENOMIC DNA]</scope>
    <source>
        <strain evidence="10 11">DJS-2-20</strain>
    </source>
</reference>
<dbReference type="EMBL" id="JBDPZD010000003">
    <property type="protein sequence ID" value="MEO3692240.1"/>
    <property type="molecule type" value="Genomic_DNA"/>
</dbReference>
<dbReference type="Gene3D" id="2.40.420.20">
    <property type="match status" value="1"/>
</dbReference>
<evidence type="ECO:0000259" key="9">
    <source>
        <dbReference type="Pfam" id="PF25967"/>
    </source>
</evidence>